<keyword evidence="3" id="KW-1185">Reference proteome</keyword>
<reference evidence="3" key="1">
    <citation type="submission" date="2015-04" db="EMBL/GenBank/DDBJ databases">
        <title>Physiological reanalysis, assessment of diazotrophy, and genome sequences of multiple isolates of Streptomyces thermoautotrophicus.</title>
        <authorList>
            <person name="MacKellar D.C."/>
            <person name="Lieber L."/>
            <person name="Norman J."/>
            <person name="Bolger A."/>
            <person name="Tobin C."/>
            <person name="Murray J.W."/>
            <person name="Chang R."/>
            <person name="Ford T."/>
            <person name="Nguyen P.Q."/>
            <person name="Woodward J."/>
            <person name="Permingeat H."/>
            <person name="Joshi N.S."/>
            <person name="Silver P.A."/>
            <person name="Usadel B."/>
            <person name="Rutherford A.W."/>
            <person name="Friesen M."/>
            <person name="Prell J."/>
        </authorList>
    </citation>
    <scope>NUCLEOTIDE SEQUENCE [LARGE SCALE GENOMIC DNA]</scope>
    <source>
        <strain evidence="3">H1</strain>
    </source>
</reference>
<dbReference type="RefSeq" id="WP_066885741.1">
    <property type="nucleotide sequence ID" value="NZ_LAXD01000001.1"/>
</dbReference>
<evidence type="ECO:0000313" key="3">
    <source>
        <dbReference type="Proteomes" id="UP000070188"/>
    </source>
</evidence>
<dbReference type="InterPro" id="IPR011990">
    <property type="entry name" value="TPR-like_helical_dom_sf"/>
</dbReference>
<dbReference type="SUPFAM" id="SSF48452">
    <property type="entry name" value="TPR-like"/>
    <property type="match status" value="2"/>
</dbReference>
<dbReference type="Pfam" id="PF12770">
    <property type="entry name" value="CHAT"/>
    <property type="match status" value="1"/>
</dbReference>
<dbReference type="EMBL" id="LAXD01000001">
    <property type="protein sequence ID" value="KWW99806.1"/>
    <property type="molecule type" value="Genomic_DNA"/>
</dbReference>
<dbReference type="SMART" id="SM00028">
    <property type="entry name" value="TPR"/>
    <property type="match status" value="6"/>
</dbReference>
<evidence type="ECO:0000259" key="1">
    <source>
        <dbReference type="Pfam" id="PF12770"/>
    </source>
</evidence>
<dbReference type="STRING" id="1469144.LI90_1445"/>
<comment type="caution">
    <text evidence="2">The sequence shown here is derived from an EMBL/GenBank/DDBJ whole genome shotgun (WGS) entry which is preliminary data.</text>
</comment>
<evidence type="ECO:0000313" key="2">
    <source>
        <dbReference type="EMBL" id="KWW99806.1"/>
    </source>
</evidence>
<dbReference type="Proteomes" id="UP000070188">
    <property type="component" value="Unassembled WGS sequence"/>
</dbReference>
<gene>
    <name evidence="2" type="ORF">LI90_1445</name>
</gene>
<dbReference type="OrthoDB" id="9761935at2"/>
<organism evidence="2 3">
    <name type="scientific">Carbonactinospora thermoautotrophica</name>
    <dbReference type="NCBI Taxonomy" id="1469144"/>
    <lineage>
        <taxon>Bacteria</taxon>
        <taxon>Bacillati</taxon>
        <taxon>Actinomycetota</taxon>
        <taxon>Actinomycetes</taxon>
        <taxon>Kitasatosporales</taxon>
        <taxon>Carbonactinosporaceae</taxon>
        <taxon>Carbonactinospora</taxon>
    </lineage>
</organism>
<accession>A0A132MPL7</accession>
<name>A0A132MPL7_9ACTN</name>
<dbReference type="Pfam" id="PF13424">
    <property type="entry name" value="TPR_12"/>
    <property type="match status" value="1"/>
</dbReference>
<dbReference type="InterPro" id="IPR024983">
    <property type="entry name" value="CHAT_dom"/>
</dbReference>
<dbReference type="PATRIC" id="fig|1469144.10.peg.1587"/>
<dbReference type="PANTHER" id="PTHR10098">
    <property type="entry name" value="RAPSYN-RELATED"/>
    <property type="match status" value="1"/>
</dbReference>
<dbReference type="AlphaFoldDB" id="A0A132MPL7"/>
<feature type="domain" description="CHAT" evidence="1">
    <location>
        <begin position="632"/>
        <end position="861"/>
    </location>
</feature>
<proteinExistence type="predicted"/>
<dbReference type="InterPro" id="IPR019734">
    <property type="entry name" value="TPR_rpt"/>
</dbReference>
<dbReference type="Gene3D" id="1.25.40.10">
    <property type="entry name" value="Tetratricopeptide repeat domain"/>
    <property type="match status" value="2"/>
</dbReference>
<sequence>MPHAAEWTTNERLARAESAIERVVDDPGWAREAAYRLLTAHVSDEAATVARRVLGLAAKELGDLAGAVRHLRAAVRFAERAGFARRAGEARMSLAVVLADLGRTEAALAEADRAAAVLTGQDAARLTAQRGLILQRLGRAEEALSCYRRALPALRRYRDTLWETRVLLHRGTLYAYQGAHQAAEADLTKCIELARQAGLDLLYSFALNNLGFAKLRRGDIPTALALCDESIRVQAKLGMPAVPPRCDRADALIAAGLGQEARETLTEVVAEFERDGFAIYAAEARLTLAQAALLDEDPAAAREAAQRAYAEFTRQRRHAWARLARKTEIAARWALGERSRALLRDAVRVADQLAAAGWPDDALQTRLLAGRVALELGLKPRARTLLAAAAAGRRRAPAQLRAAAWHAEALRRLLDADRAGASRALRAGLRVLEENAAILGATDLRAHSAVFGEELATLGLRLALEEGRAREVLRWSERWRAGALRQRPVRPPEDSRLAEDLAALRQVVSRIAEEGLAGHDTTRLRAERLRLERAICNRSRHARGPGGRAAELDLGALAEALGDRALVELLRLDERLHAVTMVDGRVRLFTLGEYAETLRETESLRFSLNRLARRHGGEPLLAAARLALRYAAGRLDEILFAPLRSTLGDRELVVVPTGALHALPWTVLPTCAGRPVAVAPSARTWLATVRGASRPGTAGVALVAGPGLEHAEPEVRDLAHRYREARLLAGQDATVQAVSTAIDGADLAHIAAHGHFRADNPLFSCLDLVDGPLTVYDMERLEQAPRRLVLSACDSALSAVRPGDELMGLASAVFALGTSTLVASVTPVPDDETRRLMTDLHDRLVGGTPPARALAEAQQAVGVDGFVCFGAG</sequence>
<protein>
    <recommendedName>
        <fullName evidence="1">CHAT domain-containing protein</fullName>
    </recommendedName>
</protein>